<proteinExistence type="predicted"/>
<name>A0A5M9M8X1_9EURO</name>
<organism evidence="2 3">
    <name type="scientific">Aspergillus tanneri</name>
    <dbReference type="NCBI Taxonomy" id="1220188"/>
    <lineage>
        <taxon>Eukaryota</taxon>
        <taxon>Fungi</taxon>
        <taxon>Dikarya</taxon>
        <taxon>Ascomycota</taxon>
        <taxon>Pezizomycotina</taxon>
        <taxon>Eurotiomycetes</taxon>
        <taxon>Eurotiomycetidae</taxon>
        <taxon>Eurotiales</taxon>
        <taxon>Aspergillaceae</taxon>
        <taxon>Aspergillus</taxon>
        <taxon>Aspergillus subgen. Circumdati</taxon>
    </lineage>
</organism>
<dbReference type="Proteomes" id="UP000324241">
    <property type="component" value="Unassembled WGS sequence"/>
</dbReference>
<evidence type="ECO:0000313" key="3">
    <source>
        <dbReference type="Proteomes" id="UP000324241"/>
    </source>
</evidence>
<gene>
    <name evidence="2" type="ORF">ATNIH1004_001975</name>
</gene>
<reference evidence="2 3" key="1">
    <citation type="submission" date="2019-08" db="EMBL/GenBank/DDBJ databases">
        <title>The genome sequence of a newly discovered highly antifungal drug resistant Aspergillus species, Aspergillus tanneri NIH 1004.</title>
        <authorList>
            <person name="Mounaud S."/>
            <person name="Singh I."/>
            <person name="Joardar V."/>
            <person name="Pakala S."/>
            <person name="Pakala S."/>
            <person name="Venepally P."/>
            <person name="Chung J.K."/>
            <person name="Losada L."/>
            <person name="Nierman W.C."/>
        </authorList>
    </citation>
    <scope>NUCLEOTIDE SEQUENCE [LARGE SCALE GENOMIC DNA]</scope>
    <source>
        <strain evidence="2 3">NIH1004</strain>
    </source>
</reference>
<accession>A0A5M9M8X1</accession>
<feature type="compositionally biased region" description="Polar residues" evidence="1">
    <location>
        <begin position="280"/>
        <end position="292"/>
    </location>
</feature>
<comment type="caution">
    <text evidence="2">The sequence shown here is derived from an EMBL/GenBank/DDBJ whole genome shotgun (WGS) entry which is preliminary data.</text>
</comment>
<dbReference type="AlphaFoldDB" id="A0A5M9M8X1"/>
<protein>
    <submittedName>
        <fullName evidence="2">Uncharacterized protein</fullName>
    </submittedName>
</protein>
<feature type="compositionally biased region" description="Basic and acidic residues" evidence="1">
    <location>
        <begin position="243"/>
        <end position="252"/>
    </location>
</feature>
<dbReference type="RefSeq" id="XP_033420735.1">
    <property type="nucleotide sequence ID" value="XM_033566670.1"/>
</dbReference>
<dbReference type="EMBL" id="QUQM01000013">
    <property type="protein sequence ID" value="KAA8641373.1"/>
    <property type="molecule type" value="Genomic_DNA"/>
</dbReference>
<feature type="region of interest" description="Disordered" evidence="1">
    <location>
        <begin position="240"/>
        <end position="292"/>
    </location>
</feature>
<evidence type="ECO:0000256" key="1">
    <source>
        <dbReference type="SAM" id="MobiDB-lite"/>
    </source>
</evidence>
<sequence>MVYTSRNLPQQIPPACTIFTDEQPPTSWIYLVALASHIATSNDIPSHHRHEDLQKYASSIVAASRAVHPGWPADVEVEIELCGVADPVRTFAELCVNGEELLVAADAKNSNAGYHQVGPDGSLAKACLQTLQGKHHEFLSGVQMSVDFVVLILYGKKRRCDAADNTRDDQTRRELFATGLGREWWFPAWMGSNCRHRVMREWAGHDPLYAGVDATGTVQRGVGDVGGGFRGGSASWKQLASIKRQERKREENMSTPSPDRMEKTRQMSPFIWMYHPSRPPNSRSLSTVKEAM</sequence>
<evidence type="ECO:0000313" key="2">
    <source>
        <dbReference type="EMBL" id="KAA8641373.1"/>
    </source>
</evidence>
<dbReference type="GeneID" id="54324677"/>